<dbReference type="EMBL" id="CAJHNH020001820">
    <property type="protein sequence ID" value="CAG5124596.1"/>
    <property type="molecule type" value="Genomic_DNA"/>
</dbReference>
<keyword evidence="1" id="KW-0479">Metal-binding</keyword>
<comment type="caution">
    <text evidence="7">The sequence shown here is derived from an EMBL/GenBank/DDBJ whole genome shotgun (WGS) entry which is preliminary data.</text>
</comment>
<evidence type="ECO:0000256" key="4">
    <source>
        <dbReference type="ARBA" id="ARBA00034119"/>
    </source>
</evidence>
<dbReference type="OrthoDB" id="278606at2759"/>
<feature type="non-terminal residue" evidence="7">
    <location>
        <position position="168"/>
    </location>
</feature>
<dbReference type="Pfam" id="PF12756">
    <property type="entry name" value="zf-C2H2_2"/>
    <property type="match status" value="1"/>
</dbReference>
<dbReference type="InterPro" id="IPR041661">
    <property type="entry name" value="ZN622/Rei1/Reh1_Znf-C2H2"/>
</dbReference>
<keyword evidence="8" id="KW-1185">Reference proteome</keyword>
<reference evidence="7" key="1">
    <citation type="submission" date="2021-04" db="EMBL/GenBank/DDBJ databases">
        <authorList>
            <consortium name="Molecular Ecology Group"/>
        </authorList>
    </citation>
    <scope>NUCLEOTIDE SEQUENCE</scope>
</reference>
<dbReference type="InterPro" id="IPR036236">
    <property type="entry name" value="Znf_C2H2_sf"/>
</dbReference>
<keyword evidence="2 5" id="KW-0863">Zinc-finger</keyword>
<dbReference type="PANTHER" id="PTHR13267">
    <property type="entry name" value="ZINC FINGER PROTEIN 277"/>
    <property type="match status" value="1"/>
</dbReference>
<evidence type="ECO:0000256" key="2">
    <source>
        <dbReference type="ARBA" id="ARBA00022771"/>
    </source>
</evidence>
<accession>A0A8S3ZC01</accession>
<feature type="domain" description="C2H2-type" evidence="6">
    <location>
        <begin position="67"/>
        <end position="97"/>
    </location>
</feature>
<name>A0A8S3ZC01_9EUPU</name>
<dbReference type="Proteomes" id="UP000678393">
    <property type="component" value="Unassembled WGS sequence"/>
</dbReference>
<comment type="similarity">
    <text evidence="4">Belongs to the ZNF277 family.</text>
</comment>
<evidence type="ECO:0000256" key="5">
    <source>
        <dbReference type="PROSITE-ProRule" id="PRU00042"/>
    </source>
</evidence>
<dbReference type="AlphaFoldDB" id="A0A8S3ZC01"/>
<evidence type="ECO:0000259" key="6">
    <source>
        <dbReference type="PROSITE" id="PS50157"/>
    </source>
</evidence>
<gene>
    <name evidence="7" type="ORF">CUNI_LOCUS10154</name>
</gene>
<dbReference type="InterPro" id="IPR013087">
    <property type="entry name" value="Znf_C2H2_type"/>
</dbReference>
<keyword evidence="3" id="KW-0862">Zinc</keyword>
<sequence length="168" mass="19128">WSGWNEESASAFVCLFCDETTVAVTELLEHMKETHSFDLHELSTKLQLNFYQKVKIINFIRKQVYLNICYGCQQTFNGKEELLAHLNEFPTHSQNLPDAEVWDQEIYFVPTYEDDGLLCCLEDDVDDDTADGAAGDNTLVAAVITEDIPILDTILLTDKKLCQDLLKT</sequence>
<dbReference type="SUPFAM" id="SSF57667">
    <property type="entry name" value="beta-beta-alpha zinc fingers"/>
    <property type="match status" value="1"/>
</dbReference>
<dbReference type="InterPro" id="IPR040048">
    <property type="entry name" value="ZNF277"/>
</dbReference>
<protein>
    <recommendedName>
        <fullName evidence="6">C2H2-type domain-containing protein</fullName>
    </recommendedName>
</protein>
<proteinExistence type="inferred from homology"/>
<evidence type="ECO:0000313" key="7">
    <source>
        <dbReference type="EMBL" id="CAG5124596.1"/>
    </source>
</evidence>
<evidence type="ECO:0000256" key="3">
    <source>
        <dbReference type="ARBA" id="ARBA00022833"/>
    </source>
</evidence>
<dbReference type="SMART" id="SM00355">
    <property type="entry name" value="ZnF_C2H2"/>
    <property type="match status" value="2"/>
</dbReference>
<dbReference type="PROSITE" id="PS50157">
    <property type="entry name" value="ZINC_FINGER_C2H2_2"/>
    <property type="match status" value="1"/>
</dbReference>
<evidence type="ECO:0000313" key="8">
    <source>
        <dbReference type="Proteomes" id="UP000678393"/>
    </source>
</evidence>
<evidence type="ECO:0000256" key="1">
    <source>
        <dbReference type="ARBA" id="ARBA00022723"/>
    </source>
</evidence>
<dbReference type="GO" id="GO:0008270">
    <property type="term" value="F:zinc ion binding"/>
    <property type="evidence" value="ECO:0007669"/>
    <property type="project" value="UniProtKB-KW"/>
</dbReference>
<organism evidence="7 8">
    <name type="scientific">Candidula unifasciata</name>
    <dbReference type="NCBI Taxonomy" id="100452"/>
    <lineage>
        <taxon>Eukaryota</taxon>
        <taxon>Metazoa</taxon>
        <taxon>Spiralia</taxon>
        <taxon>Lophotrochozoa</taxon>
        <taxon>Mollusca</taxon>
        <taxon>Gastropoda</taxon>
        <taxon>Heterobranchia</taxon>
        <taxon>Euthyneura</taxon>
        <taxon>Panpulmonata</taxon>
        <taxon>Eupulmonata</taxon>
        <taxon>Stylommatophora</taxon>
        <taxon>Helicina</taxon>
        <taxon>Helicoidea</taxon>
        <taxon>Geomitridae</taxon>
        <taxon>Candidula</taxon>
    </lineage>
</organism>
<dbReference type="PANTHER" id="PTHR13267:SF3">
    <property type="entry name" value="ZINC FINGER PROTEIN 277"/>
    <property type="match status" value="1"/>
</dbReference>